<dbReference type="PANTHER" id="PTHR22888">
    <property type="entry name" value="CYTOCHROME C OXIDASE, SUBUNIT II"/>
    <property type="match status" value="1"/>
</dbReference>
<proteinExistence type="inferred from homology"/>
<dbReference type="InterPro" id="IPR036257">
    <property type="entry name" value="Cyt_c_oxidase_su2_TM_sf"/>
</dbReference>
<keyword evidence="8 14" id="KW-0249">Electron transport</keyword>
<keyword evidence="4 14" id="KW-1003">Cell membrane</keyword>
<dbReference type="NCBIfam" id="TIGR01433">
    <property type="entry name" value="CyoA"/>
    <property type="match status" value="1"/>
</dbReference>
<dbReference type="InterPro" id="IPR010514">
    <property type="entry name" value="COX_ARM"/>
</dbReference>
<dbReference type="InterPro" id="IPR011759">
    <property type="entry name" value="Cyt_c_oxidase_su2_TM_dom"/>
</dbReference>
<dbReference type="GO" id="GO:0016682">
    <property type="term" value="F:oxidoreductase activity, acting on diphenols and related substances as donors, oxygen as acceptor"/>
    <property type="evidence" value="ECO:0007669"/>
    <property type="project" value="InterPro"/>
</dbReference>
<dbReference type="PROSITE" id="PS51257">
    <property type="entry name" value="PROKAR_LIPOPROTEIN"/>
    <property type="match status" value="1"/>
</dbReference>
<name>A0AA42CGE1_9HYPH</name>
<dbReference type="AlphaFoldDB" id="A0AA42CGE1"/>
<keyword evidence="10 14" id="KW-0560">Oxidoreductase</keyword>
<feature type="transmembrane region" description="Helical" evidence="16">
    <location>
        <begin position="95"/>
        <end position="115"/>
    </location>
</feature>
<dbReference type="InterPro" id="IPR006333">
    <property type="entry name" value="Cyt_o_ubiquinol_oxidase_su2"/>
</dbReference>
<accession>A0AA42CGE1</accession>
<keyword evidence="20" id="KW-1185">Reference proteome</keyword>
<feature type="domain" description="Cytochrome oxidase subunit II copper A binding" evidence="17">
    <location>
        <begin position="129"/>
        <end position="241"/>
    </location>
</feature>
<gene>
    <name evidence="19" type="primary">cyoA</name>
    <name evidence="19" type="ORF">M8523_00500</name>
</gene>
<comment type="caution">
    <text evidence="19">The sequence shown here is derived from an EMBL/GenBank/DDBJ whole genome shotgun (WGS) entry which is preliminary data.</text>
</comment>
<dbReference type="InterPro" id="IPR045187">
    <property type="entry name" value="CcO_II"/>
</dbReference>
<dbReference type="SUPFAM" id="SSF49503">
    <property type="entry name" value="Cupredoxins"/>
    <property type="match status" value="1"/>
</dbReference>
<dbReference type="RefSeq" id="WP_282582861.1">
    <property type="nucleotide sequence ID" value="NZ_JAMOIM010000001.1"/>
</dbReference>
<dbReference type="EMBL" id="JAMOIM010000001">
    <property type="protein sequence ID" value="MCW6506498.1"/>
    <property type="molecule type" value="Genomic_DNA"/>
</dbReference>
<dbReference type="GO" id="GO:0004129">
    <property type="term" value="F:cytochrome-c oxidase activity"/>
    <property type="evidence" value="ECO:0007669"/>
    <property type="project" value="UniProtKB-UniRule"/>
</dbReference>
<evidence type="ECO:0000256" key="3">
    <source>
        <dbReference type="ARBA" id="ARBA00022448"/>
    </source>
</evidence>
<dbReference type="GO" id="GO:0009486">
    <property type="term" value="F:cytochrome bo3 ubiquinol oxidase activity"/>
    <property type="evidence" value="ECO:0007669"/>
    <property type="project" value="InterPro"/>
</dbReference>
<dbReference type="Proteomes" id="UP001165667">
    <property type="component" value="Unassembled WGS sequence"/>
</dbReference>
<evidence type="ECO:0000256" key="16">
    <source>
        <dbReference type="SAM" id="Phobius"/>
    </source>
</evidence>
<dbReference type="Gene3D" id="1.10.287.90">
    <property type="match status" value="1"/>
</dbReference>
<dbReference type="CDD" id="cd04212">
    <property type="entry name" value="CuRO_UO_II"/>
    <property type="match status" value="1"/>
</dbReference>
<keyword evidence="7" id="KW-0732">Signal</keyword>
<evidence type="ECO:0000256" key="4">
    <source>
        <dbReference type="ARBA" id="ARBA00022475"/>
    </source>
</evidence>
<dbReference type="PIRSF" id="PIRSF000292">
    <property type="entry name" value="Ubi_od_II"/>
    <property type="match status" value="1"/>
</dbReference>
<evidence type="ECO:0000256" key="15">
    <source>
        <dbReference type="SAM" id="MobiDB-lite"/>
    </source>
</evidence>
<evidence type="ECO:0000256" key="5">
    <source>
        <dbReference type="ARBA" id="ARBA00022660"/>
    </source>
</evidence>
<keyword evidence="9 16" id="KW-1133">Transmembrane helix</keyword>
<dbReference type="GO" id="GO:0005507">
    <property type="term" value="F:copper ion binding"/>
    <property type="evidence" value="ECO:0007669"/>
    <property type="project" value="InterPro"/>
</dbReference>
<dbReference type="PANTHER" id="PTHR22888:SF18">
    <property type="entry name" value="CYTOCHROME BO(3) UBIQUINOL OXIDASE SUBUNIT 2"/>
    <property type="match status" value="1"/>
</dbReference>
<keyword evidence="5 14" id="KW-0679">Respiratory chain</keyword>
<dbReference type="Pfam" id="PF06481">
    <property type="entry name" value="COX_ARM"/>
    <property type="match status" value="1"/>
</dbReference>
<evidence type="ECO:0000259" key="17">
    <source>
        <dbReference type="PROSITE" id="PS50857"/>
    </source>
</evidence>
<keyword evidence="6 16" id="KW-0812">Transmembrane</keyword>
<keyword evidence="12" id="KW-0564">Palmitate</keyword>
<evidence type="ECO:0000256" key="9">
    <source>
        <dbReference type="ARBA" id="ARBA00022989"/>
    </source>
</evidence>
<evidence type="ECO:0000313" key="19">
    <source>
        <dbReference type="EMBL" id="MCW6506498.1"/>
    </source>
</evidence>
<comment type="similarity">
    <text evidence="2 14">Belongs to the cytochrome c oxidase subunit 2 family.</text>
</comment>
<dbReference type="InterPro" id="IPR008972">
    <property type="entry name" value="Cupredoxin"/>
</dbReference>
<evidence type="ECO:0000313" key="20">
    <source>
        <dbReference type="Proteomes" id="UP001165667"/>
    </source>
</evidence>
<evidence type="ECO:0000256" key="12">
    <source>
        <dbReference type="ARBA" id="ARBA00023139"/>
    </source>
</evidence>
<evidence type="ECO:0000256" key="14">
    <source>
        <dbReference type="PIRNR" id="PIRNR000292"/>
    </source>
</evidence>
<feature type="domain" description="Cytochrome oxidase subunit II transmembrane region profile" evidence="18">
    <location>
        <begin position="26"/>
        <end position="123"/>
    </location>
</feature>
<keyword evidence="3 14" id="KW-0813">Transport</keyword>
<dbReference type="GO" id="GO:0005886">
    <property type="term" value="C:plasma membrane"/>
    <property type="evidence" value="ECO:0007669"/>
    <property type="project" value="UniProtKB-SubCell"/>
</dbReference>
<organism evidence="19 20">
    <name type="scientific">Lichenifustis flavocetrariae</name>
    <dbReference type="NCBI Taxonomy" id="2949735"/>
    <lineage>
        <taxon>Bacteria</taxon>
        <taxon>Pseudomonadati</taxon>
        <taxon>Pseudomonadota</taxon>
        <taxon>Alphaproteobacteria</taxon>
        <taxon>Hyphomicrobiales</taxon>
        <taxon>Lichenihabitantaceae</taxon>
        <taxon>Lichenifustis</taxon>
    </lineage>
</organism>
<feature type="transmembrane region" description="Helical" evidence="16">
    <location>
        <begin position="48"/>
        <end position="74"/>
    </location>
</feature>
<dbReference type="Gene3D" id="2.60.40.420">
    <property type="entry name" value="Cupredoxins - blue copper proteins"/>
    <property type="match status" value="1"/>
</dbReference>
<evidence type="ECO:0000259" key="18">
    <source>
        <dbReference type="PROSITE" id="PS50999"/>
    </source>
</evidence>
<dbReference type="SUPFAM" id="SSF81464">
    <property type="entry name" value="Cytochrome c oxidase subunit II-like, transmembrane region"/>
    <property type="match status" value="1"/>
</dbReference>
<evidence type="ECO:0000256" key="11">
    <source>
        <dbReference type="ARBA" id="ARBA00023136"/>
    </source>
</evidence>
<feature type="region of interest" description="Disordered" evidence="15">
    <location>
        <begin position="281"/>
        <end position="306"/>
    </location>
</feature>
<evidence type="ECO:0000256" key="6">
    <source>
        <dbReference type="ARBA" id="ARBA00022692"/>
    </source>
</evidence>
<evidence type="ECO:0000256" key="7">
    <source>
        <dbReference type="ARBA" id="ARBA00022729"/>
    </source>
</evidence>
<dbReference type="PROSITE" id="PS50999">
    <property type="entry name" value="COX2_TM"/>
    <property type="match status" value="1"/>
</dbReference>
<comment type="subcellular location">
    <subcellularLocation>
        <location evidence="1">Cell membrane</location>
        <topology evidence="1">Multi-pass membrane protein</topology>
    </subcellularLocation>
</comment>
<evidence type="ECO:0000256" key="2">
    <source>
        <dbReference type="ARBA" id="ARBA00007866"/>
    </source>
</evidence>
<dbReference type="GO" id="GO:0042773">
    <property type="term" value="P:ATP synthesis coupled electron transport"/>
    <property type="evidence" value="ECO:0007669"/>
    <property type="project" value="TreeGrafter"/>
</dbReference>
<evidence type="ECO:0000256" key="8">
    <source>
        <dbReference type="ARBA" id="ARBA00022982"/>
    </source>
</evidence>
<dbReference type="Pfam" id="PF00116">
    <property type="entry name" value="COX2"/>
    <property type="match status" value="1"/>
</dbReference>
<dbReference type="InterPro" id="IPR002429">
    <property type="entry name" value="CcO_II-like_C"/>
</dbReference>
<reference evidence="19" key="1">
    <citation type="submission" date="2022-05" db="EMBL/GenBank/DDBJ databases">
        <authorList>
            <person name="Pankratov T."/>
        </authorList>
    </citation>
    <scope>NUCLEOTIDE SEQUENCE</scope>
    <source>
        <strain evidence="19">BP6-180914</strain>
    </source>
</reference>
<evidence type="ECO:0000256" key="1">
    <source>
        <dbReference type="ARBA" id="ARBA00004651"/>
    </source>
</evidence>
<sequence length="306" mass="33070">MSLPKLLVRGALAWSTRITAGLLGFLLAGCQARVLDPQGPVGVAERMILLNALAIMLCIVVPLIVAVLGFAWWFRTGNPKARRLPEWSFSGQIEIVTWSVPLMAIMFLGGIAWFGSHELDPGKPLSSEKKPLDVQVVSLDWKWLFILPDQKVASINSLVVPVGTPVRFALTSASVMNAFFIPRLGSMIYTMNGMVQKLNLQADHEGTYDGLSSHFSGDGFPGMHFTVRAVPQAEFDAWVEAARGSGPALDENAYTSLARQSMNVPAATFRDVAADLFDRIATQQIPPGPGPDQTDPQSKISPKAGG</sequence>
<protein>
    <recommendedName>
        <fullName evidence="14">Ubiquinol oxidase subunit 2</fullName>
    </recommendedName>
</protein>
<evidence type="ECO:0000256" key="10">
    <source>
        <dbReference type="ARBA" id="ARBA00023002"/>
    </source>
</evidence>
<dbReference type="PROSITE" id="PS50857">
    <property type="entry name" value="COX2_CUA"/>
    <property type="match status" value="1"/>
</dbReference>
<keyword evidence="11 14" id="KW-0472">Membrane</keyword>
<dbReference type="InterPro" id="IPR034227">
    <property type="entry name" value="CuRO_UO_II"/>
</dbReference>
<keyword evidence="13" id="KW-0449">Lipoprotein</keyword>
<evidence type="ECO:0000256" key="13">
    <source>
        <dbReference type="ARBA" id="ARBA00023288"/>
    </source>
</evidence>